<gene>
    <name evidence="8" type="primary">IL17F</name>
</gene>
<dbReference type="InterPro" id="IPR010345">
    <property type="entry name" value="IL-17_fam"/>
</dbReference>
<dbReference type="AlphaFoldDB" id="G1KDT0"/>
<dbReference type="STRING" id="28377.ENSACAP00000005116"/>
<feature type="chain" id="PRO_5032850894" evidence="7">
    <location>
        <begin position="29"/>
        <end position="199"/>
    </location>
</feature>
<keyword evidence="3" id="KW-0202">Cytokine</keyword>
<evidence type="ECO:0000256" key="5">
    <source>
        <dbReference type="ARBA" id="ARBA00022729"/>
    </source>
</evidence>
<feature type="signal peptide" evidence="7">
    <location>
        <begin position="1"/>
        <end position="28"/>
    </location>
</feature>
<keyword evidence="4" id="KW-0964">Secreted</keyword>
<dbReference type="GO" id="GO:1900017">
    <property type="term" value="P:positive regulation of cytokine production involved in inflammatory response"/>
    <property type="evidence" value="ECO:0007669"/>
    <property type="project" value="Ensembl"/>
</dbReference>
<dbReference type="InterPro" id="IPR029034">
    <property type="entry name" value="Cystine-knot_cytokine"/>
</dbReference>
<dbReference type="HOGENOM" id="CLU_1488496_0_0_1"/>
<evidence type="ECO:0000313" key="8">
    <source>
        <dbReference type="Ensembl" id="ENSACAP00000005116.4"/>
    </source>
</evidence>
<accession>G1KDT0</accession>
<name>G1KDT0_ANOCA</name>
<dbReference type="GO" id="GO:0006954">
    <property type="term" value="P:inflammatory response"/>
    <property type="evidence" value="ECO:0007669"/>
    <property type="project" value="InterPro"/>
</dbReference>
<evidence type="ECO:0000256" key="2">
    <source>
        <dbReference type="ARBA" id="ARBA00007236"/>
    </source>
</evidence>
<reference evidence="8 9" key="1">
    <citation type="submission" date="2009-12" db="EMBL/GenBank/DDBJ databases">
        <title>The Genome Sequence of Anolis carolinensis (Green Anole Lizard).</title>
        <authorList>
            <consortium name="The Genome Sequencing Platform"/>
            <person name="Di Palma F."/>
            <person name="Alfoldi J."/>
            <person name="Heiman D."/>
            <person name="Young S."/>
            <person name="Grabherr M."/>
            <person name="Johnson J."/>
            <person name="Lander E.S."/>
            <person name="Lindblad-Toh K."/>
        </authorList>
    </citation>
    <scope>NUCLEOTIDE SEQUENCE [LARGE SCALE GENOMIC DNA]</scope>
    <source>
        <strain evidence="8 9">JBL SC #1</strain>
    </source>
</reference>
<evidence type="ECO:0000256" key="6">
    <source>
        <dbReference type="SAM" id="MobiDB-lite"/>
    </source>
</evidence>
<evidence type="ECO:0000256" key="3">
    <source>
        <dbReference type="ARBA" id="ARBA00022514"/>
    </source>
</evidence>
<dbReference type="PRINTS" id="PR01932">
    <property type="entry name" value="INTRLEUKIN17"/>
</dbReference>
<dbReference type="InterPro" id="IPR020440">
    <property type="entry name" value="IL-17_chr"/>
</dbReference>
<dbReference type="Gene3D" id="2.10.90.10">
    <property type="entry name" value="Cystine-knot cytokines"/>
    <property type="match status" value="1"/>
</dbReference>
<dbReference type="Proteomes" id="UP000001646">
    <property type="component" value="Chromosome 1"/>
</dbReference>
<dbReference type="GO" id="GO:0032755">
    <property type="term" value="P:positive regulation of interleukin-6 production"/>
    <property type="evidence" value="ECO:0007669"/>
    <property type="project" value="Ensembl"/>
</dbReference>
<comment type="subcellular location">
    <subcellularLocation>
        <location evidence="1">Secreted</location>
    </subcellularLocation>
</comment>
<dbReference type="GeneTree" id="ENSGT00940000156618"/>
<dbReference type="Bgee" id="ENSACAG00000005245">
    <property type="expression patterns" value="Expressed in adrenal gland and 2 other cell types or tissues"/>
</dbReference>
<evidence type="ECO:0000256" key="4">
    <source>
        <dbReference type="ARBA" id="ARBA00022525"/>
    </source>
</evidence>
<protein>
    <submittedName>
        <fullName evidence="8">Interleukin 17F</fullName>
    </submittedName>
</protein>
<keyword evidence="5 7" id="KW-0732">Signal</keyword>
<dbReference type="GO" id="GO:0046982">
    <property type="term" value="F:protein heterodimerization activity"/>
    <property type="evidence" value="ECO:0007669"/>
    <property type="project" value="Ensembl"/>
</dbReference>
<dbReference type="Pfam" id="PF06083">
    <property type="entry name" value="IL17"/>
    <property type="match status" value="1"/>
</dbReference>
<dbReference type="GO" id="GO:0005125">
    <property type="term" value="F:cytokine activity"/>
    <property type="evidence" value="ECO:0007669"/>
    <property type="project" value="UniProtKB-KW"/>
</dbReference>
<dbReference type="GO" id="GO:0050829">
    <property type="term" value="P:defense response to Gram-negative bacterium"/>
    <property type="evidence" value="ECO:0007669"/>
    <property type="project" value="Ensembl"/>
</dbReference>
<feature type="region of interest" description="Disordered" evidence="6">
    <location>
        <begin position="29"/>
        <end position="48"/>
    </location>
</feature>
<keyword evidence="9" id="KW-1185">Reference proteome</keyword>
<organism evidence="8 9">
    <name type="scientific">Anolis carolinensis</name>
    <name type="common">Green anole</name>
    <name type="synonym">American chameleon</name>
    <dbReference type="NCBI Taxonomy" id="28377"/>
    <lineage>
        <taxon>Eukaryota</taxon>
        <taxon>Metazoa</taxon>
        <taxon>Chordata</taxon>
        <taxon>Craniata</taxon>
        <taxon>Vertebrata</taxon>
        <taxon>Euteleostomi</taxon>
        <taxon>Lepidosauria</taxon>
        <taxon>Squamata</taxon>
        <taxon>Bifurcata</taxon>
        <taxon>Unidentata</taxon>
        <taxon>Episquamata</taxon>
        <taxon>Toxicofera</taxon>
        <taxon>Iguania</taxon>
        <taxon>Dactyloidae</taxon>
        <taxon>Anolis</taxon>
    </lineage>
</organism>
<comment type="similarity">
    <text evidence="2">Belongs to the IL-17 family.</text>
</comment>
<dbReference type="InParanoid" id="G1KDT0"/>
<evidence type="ECO:0000256" key="1">
    <source>
        <dbReference type="ARBA" id="ARBA00004613"/>
    </source>
</evidence>
<dbReference type="GO" id="GO:0045944">
    <property type="term" value="P:positive regulation of transcription by RNA polymerase II"/>
    <property type="evidence" value="ECO:0007669"/>
    <property type="project" value="Ensembl"/>
</dbReference>
<dbReference type="GO" id="GO:0002225">
    <property type="term" value="P:positive regulation of antimicrobial peptide production"/>
    <property type="evidence" value="ECO:0007669"/>
    <property type="project" value="Ensembl"/>
</dbReference>
<dbReference type="Ensembl" id="ENSACAT00000005232.4">
    <property type="protein sequence ID" value="ENSACAP00000005116.4"/>
    <property type="gene ID" value="ENSACAG00000005245.4"/>
</dbReference>
<evidence type="ECO:0000313" key="9">
    <source>
        <dbReference type="Proteomes" id="UP000001646"/>
    </source>
</evidence>
<dbReference type="GO" id="GO:0042803">
    <property type="term" value="F:protein homodimerization activity"/>
    <property type="evidence" value="ECO:0007669"/>
    <property type="project" value="Ensembl"/>
</dbReference>
<reference evidence="8" key="3">
    <citation type="submission" date="2025-09" db="UniProtKB">
        <authorList>
            <consortium name="Ensembl"/>
        </authorList>
    </citation>
    <scope>IDENTIFICATION</scope>
</reference>
<evidence type="ECO:0000256" key="7">
    <source>
        <dbReference type="SAM" id="SignalP"/>
    </source>
</evidence>
<reference evidence="8" key="2">
    <citation type="submission" date="2025-08" db="UniProtKB">
        <authorList>
            <consortium name="Ensembl"/>
        </authorList>
    </citation>
    <scope>IDENTIFICATION</scope>
</reference>
<dbReference type="GO" id="GO:0050830">
    <property type="term" value="P:defense response to Gram-positive bacterium"/>
    <property type="evidence" value="ECO:0007669"/>
    <property type="project" value="Ensembl"/>
</dbReference>
<dbReference type="SUPFAM" id="SSF57501">
    <property type="entry name" value="Cystine-knot cytokines"/>
    <property type="match status" value="1"/>
</dbReference>
<dbReference type="GO" id="GO:0005126">
    <property type="term" value="F:cytokine receptor binding"/>
    <property type="evidence" value="ECO:0007669"/>
    <property type="project" value="Ensembl"/>
</dbReference>
<feature type="region of interest" description="Disordered" evidence="6">
    <location>
        <begin position="173"/>
        <end position="199"/>
    </location>
</feature>
<proteinExistence type="inferred from homology"/>
<dbReference type="eggNOG" id="ENOG502S5A0">
    <property type="taxonomic scope" value="Eukaryota"/>
</dbReference>
<dbReference type="GO" id="GO:0005615">
    <property type="term" value="C:extracellular space"/>
    <property type="evidence" value="ECO:0007669"/>
    <property type="project" value="UniProtKB-KW"/>
</dbReference>
<sequence length="199" mass="22520">MIILASKIFPSLVSVLVLMLTVISTAYGETEEEHTERKQENCQLKNGTRENTRFPESVKINIRAGNIEPVKLPPSVRNRSLSPWDYSINEDPNRFPHVIVEAKCRHDACRNFTGKGLNYGMNSVRIQQEILVLKREQIGCQEIYSLEKKLVTVGCTCVFADIVAYPKTKGGRRRRELTYGGKQQSTVGRKSQPIKNILG</sequence>